<keyword evidence="4" id="KW-0121">Carboxypeptidase</keyword>
<dbReference type="FunFam" id="1.10.3810.10:FF:000001">
    <property type="entry name" value="Penicillin-binding protein 1A"/>
    <property type="match status" value="1"/>
</dbReference>
<dbReference type="SUPFAM" id="SSF53955">
    <property type="entry name" value="Lysozyme-like"/>
    <property type="match status" value="1"/>
</dbReference>
<dbReference type="InterPro" id="IPR012338">
    <property type="entry name" value="Beta-lactam/transpept-like"/>
</dbReference>
<evidence type="ECO:0000256" key="4">
    <source>
        <dbReference type="ARBA" id="ARBA00022645"/>
    </source>
</evidence>
<dbReference type="InParanoid" id="A0A1M6PAH4"/>
<comment type="catalytic activity">
    <reaction evidence="13">
        <text>Preferential cleavage: (Ac)2-L-Lys-D-Ala-|-D-Ala. Also transpeptidation of peptidyl-alanyl moieties that are N-acyl substituents of D-alanine.</text>
        <dbReference type="EC" id="3.4.16.4"/>
    </reaction>
</comment>
<dbReference type="OrthoDB" id="9766909at2"/>
<evidence type="ECO:0000256" key="13">
    <source>
        <dbReference type="ARBA" id="ARBA00034000"/>
    </source>
</evidence>
<evidence type="ECO:0000256" key="1">
    <source>
        <dbReference type="ARBA" id="ARBA00004752"/>
    </source>
</evidence>
<dbReference type="InterPro" id="IPR050396">
    <property type="entry name" value="Glycosyltr_51/Transpeptidase"/>
</dbReference>
<evidence type="ECO:0000313" key="19">
    <source>
        <dbReference type="Proteomes" id="UP000184510"/>
    </source>
</evidence>
<dbReference type="SUPFAM" id="SSF56601">
    <property type="entry name" value="beta-lactamase/transpeptidase-like"/>
    <property type="match status" value="1"/>
</dbReference>
<comment type="similarity">
    <text evidence="3">In the N-terminal section; belongs to the glycosyltransferase 51 family.</text>
</comment>
<accession>A0A1M6PAH4</accession>
<dbReference type="InterPro" id="IPR023346">
    <property type="entry name" value="Lysozyme-like_dom_sf"/>
</dbReference>
<name>A0A1M6PAH4_9BACT</name>
<evidence type="ECO:0000256" key="10">
    <source>
        <dbReference type="ARBA" id="ARBA00022984"/>
    </source>
</evidence>
<dbReference type="Gene3D" id="3.40.710.10">
    <property type="entry name" value="DD-peptidase/beta-lactamase superfamily"/>
    <property type="match status" value="1"/>
</dbReference>
<evidence type="ECO:0000259" key="16">
    <source>
        <dbReference type="Pfam" id="PF00905"/>
    </source>
</evidence>
<dbReference type="InterPro" id="IPR036950">
    <property type="entry name" value="PBP_transglycosylase"/>
</dbReference>
<evidence type="ECO:0000256" key="6">
    <source>
        <dbReference type="ARBA" id="ARBA00022676"/>
    </source>
</evidence>
<keyword evidence="12" id="KW-0961">Cell wall biogenesis/degradation</keyword>
<comment type="similarity">
    <text evidence="2">In the C-terminal section; belongs to the transpeptidase family.</text>
</comment>
<evidence type="ECO:0000256" key="14">
    <source>
        <dbReference type="ARBA" id="ARBA00049902"/>
    </source>
</evidence>
<dbReference type="GO" id="GO:0006508">
    <property type="term" value="P:proteolysis"/>
    <property type="evidence" value="ECO:0007669"/>
    <property type="project" value="UniProtKB-KW"/>
</dbReference>
<evidence type="ECO:0000256" key="8">
    <source>
        <dbReference type="ARBA" id="ARBA00022801"/>
    </source>
</evidence>
<keyword evidence="6" id="KW-0328">Glycosyltransferase</keyword>
<proteinExistence type="inferred from homology"/>
<evidence type="ECO:0000256" key="12">
    <source>
        <dbReference type="ARBA" id="ARBA00023316"/>
    </source>
</evidence>
<keyword evidence="19" id="KW-1185">Reference proteome</keyword>
<keyword evidence="5" id="KW-0645">Protease</keyword>
<dbReference type="AlphaFoldDB" id="A0A1M6PAH4"/>
<dbReference type="Proteomes" id="UP000184510">
    <property type="component" value="Unassembled WGS sequence"/>
</dbReference>
<dbReference type="Pfam" id="PF00905">
    <property type="entry name" value="Transpeptidase"/>
    <property type="match status" value="1"/>
</dbReference>
<keyword evidence="15" id="KW-0472">Membrane</keyword>
<evidence type="ECO:0000259" key="17">
    <source>
        <dbReference type="Pfam" id="PF00912"/>
    </source>
</evidence>
<dbReference type="EMBL" id="FQYR01000005">
    <property type="protein sequence ID" value="SHK04955.1"/>
    <property type="molecule type" value="Genomic_DNA"/>
</dbReference>
<comment type="pathway">
    <text evidence="1">Cell wall biogenesis; peptidoglycan biosynthesis.</text>
</comment>
<evidence type="ECO:0000256" key="9">
    <source>
        <dbReference type="ARBA" id="ARBA00022960"/>
    </source>
</evidence>
<feature type="domain" description="Penicillin-binding protein transpeptidase" evidence="16">
    <location>
        <begin position="362"/>
        <end position="610"/>
    </location>
</feature>
<reference evidence="18 19" key="1">
    <citation type="submission" date="2016-11" db="EMBL/GenBank/DDBJ databases">
        <authorList>
            <person name="Jaros S."/>
            <person name="Januszkiewicz K."/>
            <person name="Wedrychowicz H."/>
        </authorList>
    </citation>
    <scope>NUCLEOTIDE SEQUENCE [LARGE SCALE GENOMIC DNA]</scope>
    <source>
        <strain evidence="18 19">DSM 18772</strain>
    </source>
</reference>
<dbReference type="Pfam" id="PF00912">
    <property type="entry name" value="Transgly"/>
    <property type="match status" value="1"/>
</dbReference>
<keyword evidence="15" id="KW-0812">Transmembrane</keyword>
<dbReference type="GO" id="GO:0009002">
    <property type="term" value="F:serine-type D-Ala-D-Ala carboxypeptidase activity"/>
    <property type="evidence" value="ECO:0007669"/>
    <property type="project" value="UniProtKB-EC"/>
</dbReference>
<dbReference type="RefSeq" id="WP_143184677.1">
    <property type="nucleotide sequence ID" value="NZ_FQYR01000005.1"/>
</dbReference>
<dbReference type="InterPro" id="IPR001460">
    <property type="entry name" value="PCN-bd_Tpept"/>
</dbReference>
<feature type="domain" description="Glycosyl transferase family 51" evidence="17">
    <location>
        <begin position="77"/>
        <end position="255"/>
    </location>
</feature>
<evidence type="ECO:0000256" key="5">
    <source>
        <dbReference type="ARBA" id="ARBA00022670"/>
    </source>
</evidence>
<gene>
    <name evidence="18" type="ORF">SAMN02745181_3126</name>
</gene>
<dbReference type="GO" id="GO:0009252">
    <property type="term" value="P:peptidoglycan biosynthetic process"/>
    <property type="evidence" value="ECO:0007669"/>
    <property type="project" value="UniProtKB-KW"/>
</dbReference>
<sequence length="810" mass="90263">MGRKKFNSRRKVRKKAIFKRKWFIFLASLCLVGCLVAYLGYSIGTKPYRDRAETYDLSKINEIELPSMIYDRNQRELGRIFVENRHAIGIEQIPQKMIDALVAGEDSRFFEHNGVDYMGIGRAAYLNFKSGSEDSGASTLTQQLARNAFHLKEEAIEKGESAYERKLVEIFLSFRIEERYSKHEILEFYLNRVAFGNGYYGVRSAALGYFGKEPKDLETQECASLVGCIKNPSVFSPSRSKKNNKKARDHVIRRMAIEGMISEMERDRLVALPIELNPRPIQRGTSHLYDRVAEIVNKHVDPDELAKGGFRVFTSIDIEVQEALESKLREQLSKAEQHSGYKHPKYRDYRMTDTSKPKYLQGAALMIDNTNGQVIAYVGGRDFVHSQYDFIESGSKPLGTAFFPVIYSSALETGFNPASRLLDEAMDNRQVMIDGMEGILGEWGGEVMDPIYEGDISLRRGLAASKIAATVRLGRLVGLDKVKEMATRMGLKMPDGELLTRVLLGSESVSLSQLVRSYSAFAGGGEAPKQMVWVTRIEDANGSVVYEAPQESSFNKVLHPATAYLMQSMLQEVLKTGSGQGALDQLEGMHVAGKTGTTSDFADNWFVGFNSRVTCGVWAGFWDGSREAIYPAAFSRDTVMPVWESAMSKLKGDLRGSSFSKPEDVVEVSICKVSGLKATRDCEEYEHDVITGKQKTISTAVNEVFYVRNQPRGYCDQHGSGIYDVNPEAFSLDEGIKPEDIVSVIPIKPTAPTLLGEDPYGSEQPSFVPLDLTTETETRGLGAVNLDQLNQEDLAAAIKIARPGRAEIKD</sequence>
<evidence type="ECO:0000256" key="15">
    <source>
        <dbReference type="SAM" id="Phobius"/>
    </source>
</evidence>
<organism evidence="18 19">
    <name type="scientific">Rubritalea squalenifaciens DSM 18772</name>
    <dbReference type="NCBI Taxonomy" id="1123071"/>
    <lineage>
        <taxon>Bacteria</taxon>
        <taxon>Pseudomonadati</taxon>
        <taxon>Verrucomicrobiota</taxon>
        <taxon>Verrucomicrobiia</taxon>
        <taxon>Verrucomicrobiales</taxon>
        <taxon>Rubritaleaceae</taxon>
        <taxon>Rubritalea</taxon>
    </lineage>
</organism>
<dbReference type="Gene3D" id="1.10.3810.10">
    <property type="entry name" value="Biosynthetic peptidoglycan transglycosylase-like"/>
    <property type="match status" value="1"/>
</dbReference>
<keyword evidence="10" id="KW-0573">Peptidoglycan synthesis</keyword>
<feature type="transmembrane region" description="Helical" evidence="15">
    <location>
        <begin position="21"/>
        <end position="41"/>
    </location>
</feature>
<dbReference type="GO" id="GO:0008658">
    <property type="term" value="F:penicillin binding"/>
    <property type="evidence" value="ECO:0007669"/>
    <property type="project" value="InterPro"/>
</dbReference>
<evidence type="ECO:0000256" key="11">
    <source>
        <dbReference type="ARBA" id="ARBA00023268"/>
    </source>
</evidence>
<dbReference type="GO" id="GO:0008955">
    <property type="term" value="F:peptidoglycan glycosyltransferase activity"/>
    <property type="evidence" value="ECO:0007669"/>
    <property type="project" value="UniProtKB-EC"/>
</dbReference>
<keyword evidence="8" id="KW-0378">Hydrolase</keyword>
<evidence type="ECO:0000256" key="2">
    <source>
        <dbReference type="ARBA" id="ARBA00007090"/>
    </source>
</evidence>
<dbReference type="STRING" id="1123071.SAMN02745181_3126"/>
<evidence type="ECO:0000256" key="3">
    <source>
        <dbReference type="ARBA" id="ARBA00007739"/>
    </source>
</evidence>
<dbReference type="GO" id="GO:0071555">
    <property type="term" value="P:cell wall organization"/>
    <property type="evidence" value="ECO:0007669"/>
    <property type="project" value="UniProtKB-KW"/>
</dbReference>
<dbReference type="PANTHER" id="PTHR32282:SF33">
    <property type="entry name" value="PEPTIDOGLYCAN GLYCOSYLTRANSFERASE"/>
    <property type="match status" value="1"/>
</dbReference>
<keyword evidence="11" id="KW-0511">Multifunctional enzyme</keyword>
<comment type="catalytic activity">
    <reaction evidence="14">
        <text>[GlcNAc-(1-&gt;4)-Mur2Ac(oyl-L-Ala-gamma-D-Glu-L-Lys-D-Ala-D-Ala)](n)-di-trans,octa-cis-undecaprenyl diphosphate + beta-D-GlcNAc-(1-&gt;4)-Mur2Ac(oyl-L-Ala-gamma-D-Glu-L-Lys-D-Ala-D-Ala)-di-trans,octa-cis-undecaprenyl diphosphate = [GlcNAc-(1-&gt;4)-Mur2Ac(oyl-L-Ala-gamma-D-Glu-L-Lys-D-Ala-D-Ala)](n+1)-di-trans,octa-cis-undecaprenyl diphosphate + di-trans,octa-cis-undecaprenyl diphosphate + H(+)</text>
        <dbReference type="Rhea" id="RHEA:23708"/>
        <dbReference type="Rhea" id="RHEA-COMP:9602"/>
        <dbReference type="Rhea" id="RHEA-COMP:9603"/>
        <dbReference type="ChEBI" id="CHEBI:15378"/>
        <dbReference type="ChEBI" id="CHEBI:58405"/>
        <dbReference type="ChEBI" id="CHEBI:60033"/>
        <dbReference type="ChEBI" id="CHEBI:78435"/>
        <dbReference type="EC" id="2.4.99.28"/>
    </reaction>
</comment>
<dbReference type="InterPro" id="IPR001264">
    <property type="entry name" value="Glyco_trans_51"/>
</dbReference>
<keyword evidence="15" id="KW-1133">Transmembrane helix</keyword>
<evidence type="ECO:0000256" key="7">
    <source>
        <dbReference type="ARBA" id="ARBA00022679"/>
    </source>
</evidence>
<dbReference type="PANTHER" id="PTHR32282">
    <property type="entry name" value="BINDING PROTEIN TRANSPEPTIDASE, PUTATIVE-RELATED"/>
    <property type="match status" value="1"/>
</dbReference>
<keyword evidence="7" id="KW-0808">Transferase</keyword>
<keyword evidence="9" id="KW-0133">Cell shape</keyword>
<evidence type="ECO:0000313" key="18">
    <source>
        <dbReference type="EMBL" id="SHK04955.1"/>
    </source>
</evidence>
<dbReference type="GO" id="GO:0008360">
    <property type="term" value="P:regulation of cell shape"/>
    <property type="evidence" value="ECO:0007669"/>
    <property type="project" value="UniProtKB-KW"/>
</dbReference>
<protein>
    <submittedName>
        <fullName evidence="18">Penicillin-binding protein 1A</fullName>
    </submittedName>
</protein>